<reference evidence="4" key="1">
    <citation type="journal article" date="2012" name="PLoS ONE">
        <title>Gene sets for utilization of primary and secondary nutrition supplies in the distal gut of endangered iberian lynx.</title>
        <authorList>
            <person name="Alcaide M."/>
            <person name="Messina E."/>
            <person name="Richter M."/>
            <person name="Bargiela R."/>
            <person name="Peplies J."/>
            <person name="Huws S.A."/>
            <person name="Newbold C.J."/>
            <person name="Golyshin P.N."/>
            <person name="Simon M.A."/>
            <person name="Lopez G."/>
            <person name="Yakimov M.M."/>
            <person name="Ferrer M."/>
        </authorList>
    </citation>
    <scope>NUCLEOTIDE SEQUENCE</scope>
</reference>
<feature type="domain" description="Sulfatase N-terminal" evidence="3">
    <location>
        <begin position="50"/>
        <end position="419"/>
    </location>
</feature>
<dbReference type="PANTHER" id="PTHR43751:SF6">
    <property type="entry name" value="N-ACETYLGALACTOSAMINE-6-O-SULFATASE"/>
    <property type="match status" value="1"/>
</dbReference>
<keyword evidence="2" id="KW-0378">Hydrolase</keyword>
<dbReference type="CDD" id="cd16143">
    <property type="entry name" value="ARS_like"/>
    <property type="match status" value="1"/>
</dbReference>
<comment type="caution">
    <text evidence="4">The sequence shown here is derived from an EMBL/GenBank/DDBJ whole genome shotgun (WGS) entry which is preliminary data.</text>
</comment>
<gene>
    <name evidence="4" type="ORF">EVA_13053</name>
</gene>
<dbReference type="Gene3D" id="3.40.720.10">
    <property type="entry name" value="Alkaline Phosphatase, subunit A"/>
    <property type="match status" value="1"/>
</dbReference>
<dbReference type="Pfam" id="PF00884">
    <property type="entry name" value="Sulfatase"/>
    <property type="match status" value="1"/>
</dbReference>
<dbReference type="PROSITE" id="PS00523">
    <property type="entry name" value="SULFATASE_1"/>
    <property type="match status" value="1"/>
</dbReference>
<dbReference type="PROSITE" id="PS00149">
    <property type="entry name" value="SULFATASE_2"/>
    <property type="match status" value="1"/>
</dbReference>
<protein>
    <submittedName>
        <fullName evidence="4">Arylsulphatase A</fullName>
    </submittedName>
</protein>
<evidence type="ECO:0000259" key="3">
    <source>
        <dbReference type="Pfam" id="PF00884"/>
    </source>
</evidence>
<dbReference type="InterPro" id="IPR017850">
    <property type="entry name" value="Alkaline_phosphatase_core_sf"/>
</dbReference>
<dbReference type="SUPFAM" id="SSF53649">
    <property type="entry name" value="Alkaline phosphatase-like"/>
    <property type="match status" value="1"/>
</dbReference>
<proteinExistence type="inferred from homology"/>
<dbReference type="PANTHER" id="PTHR43751">
    <property type="entry name" value="SULFATASE"/>
    <property type="match status" value="1"/>
</dbReference>
<dbReference type="GO" id="GO:0016787">
    <property type="term" value="F:hydrolase activity"/>
    <property type="evidence" value="ECO:0007669"/>
    <property type="project" value="UniProtKB-KW"/>
</dbReference>
<dbReference type="AlphaFoldDB" id="J9GAP5"/>
<dbReference type="Gene3D" id="3.30.1120.10">
    <property type="match status" value="1"/>
</dbReference>
<sequence>MGYLCNNNIILKKKHCMRNVSRLLPLLPGLAALTGCGQAQKSNEQNSKKPNIIYIYSDDLGIGDLSCYGATKISTPNIDRLAGQGAQFTNAYATSATSTPSRFGLLTGMYPWRQENTGIAPGNSELIIDTTCVTMADMLKEAGYATGVVGKWHLGLGPKGGTDFNGQISPNAQSIGFDYEFVIPATVDRVPCVFVENGRVAGLDPKDPITVNYEHKVGDWPTGEENPELVKLKPSQGHNNTIINGIPRIGWMTGGKAALWKDEDIADVITAKAKNFIAKHQKEPFFLYMGTQDVHVPRIPHPRFAGKSGMGTRGDVILQLDWTIGEIMNTLDSLNLADNTILIFTSDNGPVIDDGYQDQALELLNGHTPMGAYRGGKYSVYEAGTRVPFIVRWPAKIKPSKQQALFSQIDVYASLASLLNQPIQKGAAPDSQDHLNELLGKCNTDREYLVQQNLNNTLAIIKGQWKYIEPSDGPALEKWTQTELGNSKKPQLYDLSTDPAEKNNVAAQLPDVVKEMATLLNSVKNK</sequence>
<evidence type="ECO:0000313" key="4">
    <source>
        <dbReference type="EMBL" id="EJW98842.1"/>
    </source>
</evidence>
<dbReference type="EMBL" id="AMCI01004083">
    <property type="protein sequence ID" value="EJW98842.1"/>
    <property type="molecule type" value="Genomic_DNA"/>
</dbReference>
<dbReference type="InterPro" id="IPR052701">
    <property type="entry name" value="GAG_Ulvan_Degrading_Sulfatases"/>
</dbReference>
<evidence type="ECO:0000256" key="1">
    <source>
        <dbReference type="ARBA" id="ARBA00008779"/>
    </source>
</evidence>
<dbReference type="InterPro" id="IPR024607">
    <property type="entry name" value="Sulfatase_CS"/>
</dbReference>
<comment type="similarity">
    <text evidence="1">Belongs to the sulfatase family.</text>
</comment>
<evidence type="ECO:0000256" key="2">
    <source>
        <dbReference type="ARBA" id="ARBA00022801"/>
    </source>
</evidence>
<name>J9GAP5_9ZZZZ</name>
<accession>J9GAP5</accession>
<dbReference type="InterPro" id="IPR000917">
    <property type="entry name" value="Sulfatase_N"/>
</dbReference>
<organism evidence="4">
    <name type="scientific">gut metagenome</name>
    <dbReference type="NCBI Taxonomy" id="749906"/>
    <lineage>
        <taxon>unclassified sequences</taxon>
        <taxon>metagenomes</taxon>
        <taxon>organismal metagenomes</taxon>
    </lineage>
</organism>